<comment type="caution">
    <text evidence="2">The sequence shown here is derived from an EMBL/GenBank/DDBJ whole genome shotgun (WGS) entry which is preliminary data.</text>
</comment>
<keyword evidence="1" id="KW-0472">Membrane</keyword>
<gene>
    <name evidence="2" type="ORF">BU204_02915</name>
</gene>
<keyword evidence="3" id="KW-1185">Reference proteome</keyword>
<evidence type="ECO:0000256" key="1">
    <source>
        <dbReference type="SAM" id="Phobius"/>
    </source>
</evidence>
<sequence length="280" mass="28075">AVGPRIAALAGALGVAVMAVGALPGRAGPLDDGGGPGLATTLQRELAATGRAVLVLPGEPTEPARMAAGRMPAFGDDDLAPVNTGNSVARIAVGLAAPERVRTAVADAAAAGVLFVVTPDAPTRAAISEAAGNLVADAPSTTDGRPVLRLQPAAGQVTLLSPEQARRAITGSPPPTELGAPGIVPVDARPPAVAVRVSDGPSGRLLVIAAEEEPGWLATVDGRQVPVVRAWGHLVGVPIGARAGEVRVEQPTALRSVLLLVQAAMVLFVLLTAIPSRRPR</sequence>
<dbReference type="AlphaFoldDB" id="A0A1Q8CXI7"/>
<keyword evidence="1" id="KW-0812">Transmembrane</keyword>
<keyword evidence="1" id="KW-1133">Transmembrane helix</keyword>
<dbReference type="Proteomes" id="UP000185596">
    <property type="component" value="Unassembled WGS sequence"/>
</dbReference>
<feature type="transmembrane region" description="Helical" evidence="1">
    <location>
        <begin position="253"/>
        <end position="274"/>
    </location>
</feature>
<reference evidence="2 3" key="1">
    <citation type="submission" date="2016-12" db="EMBL/GenBank/DDBJ databases">
        <title>The draft genome sequence of Actinophytocola sp. 11-183.</title>
        <authorList>
            <person name="Wang W."/>
            <person name="Yuan L."/>
        </authorList>
    </citation>
    <scope>NUCLEOTIDE SEQUENCE [LARGE SCALE GENOMIC DNA]</scope>
    <source>
        <strain evidence="2 3">11-183</strain>
    </source>
</reference>
<dbReference type="STRING" id="1912961.BU204_02915"/>
<evidence type="ECO:0000313" key="3">
    <source>
        <dbReference type="Proteomes" id="UP000185596"/>
    </source>
</evidence>
<proteinExistence type="predicted"/>
<evidence type="ECO:0000313" key="2">
    <source>
        <dbReference type="EMBL" id="OLF19077.1"/>
    </source>
</evidence>
<accession>A0A1Q8CXI7</accession>
<name>A0A1Q8CXI7_9PSEU</name>
<organism evidence="2 3">
    <name type="scientific">Actinophytocola xanthii</name>
    <dbReference type="NCBI Taxonomy" id="1912961"/>
    <lineage>
        <taxon>Bacteria</taxon>
        <taxon>Bacillati</taxon>
        <taxon>Actinomycetota</taxon>
        <taxon>Actinomycetes</taxon>
        <taxon>Pseudonocardiales</taxon>
        <taxon>Pseudonocardiaceae</taxon>
    </lineage>
</organism>
<dbReference type="EMBL" id="MSIE01000003">
    <property type="protein sequence ID" value="OLF19077.1"/>
    <property type="molecule type" value="Genomic_DNA"/>
</dbReference>
<feature type="non-terminal residue" evidence="2">
    <location>
        <position position="1"/>
    </location>
</feature>
<protein>
    <submittedName>
        <fullName evidence="2">Uncharacterized protein</fullName>
    </submittedName>
</protein>